<gene>
    <name evidence="1" type="ORF">MFLAVUS_009551</name>
</gene>
<dbReference type="EMBL" id="BAABUK010000029">
    <property type="protein sequence ID" value="GAA5816029.1"/>
    <property type="molecule type" value="Genomic_DNA"/>
</dbReference>
<reference evidence="1 2" key="1">
    <citation type="submission" date="2024-04" db="EMBL/GenBank/DDBJ databases">
        <title>genome sequences of Mucor flavus KT1a and Helicostylum pulchrum KT1b strains isolated from the surface of a dry-aged beef.</title>
        <authorList>
            <person name="Toyotome T."/>
            <person name="Hosono M."/>
            <person name="Torimaru M."/>
            <person name="Fukuda K."/>
            <person name="Mikami N."/>
        </authorList>
    </citation>
    <scope>NUCLEOTIDE SEQUENCE [LARGE SCALE GENOMIC DNA]</scope>
    <source>
        <strain evidence="1 2">KT1a</strain>
    </source>
</reference>
<organism evidence="1 2">
    <name type="scientific">Mucor flavus</name>
    <dbReference type="NCBI Taxonomy" id="439312"/>
    <lineage>
        <taxon>Eukaryota</taxon>
        <taxon>Fungi</taxon>
        <taxon>Fungi incertae sedis</taxon>
        <taxon>Mucoromycota</taxon>
        <taxon>Mucoromycotina</taxon>
        <taxon>Mucoromycetes</taxon>
        <taxon>Mucorales</taxon>
        <taxon>Mucorineae</taxon>
        <taxon>Mucoraceae</taxon>
        <taxon>Mucor</taxon>
    </lineage>
</organism>
<evidence type="ECO:0000313" key="2">
    <source>
        <dbReference type="Proteomes" id="UP001473302"/>
    </source>
</evidence>
<proteinExistence type="predicted"/>
<accession>A0ABP9ZAE3</accession>
<name>A0ABP9ZAE3_9FUNG</name>
<sequence>MPMMLLDDTTSCLDLIKASHTKNQTTCQHIDDLPRLDDFLAENAEVKLSSRHVPFVDDIYVSSSPISSDSP</sequence>
<protein>
    <submittedName>
        <fullName evidence="1">Uncharacterized protein</fullName>
    </submittedName>
</protein>
<evidence type="ECO:0000313" key="1">
    <source>
        <dbReference type="EMBL" id="GAA5816029.1"/>
    </source>
</evidence>
<keyword evidence="2" id="KW-1185">Reference proteome</keyword>
<dbReference type="Proteomes" id="UP001473302">
    <property type="component" value="Unassembled WGS sequence"/>
</dbReference>
<comment type="caution">
    <text evidence="1">The sequence shown here is derived from an EMBL/GenBank/DDBJ whole genome shotgun (WGS) entry which is preliminary data.</text>
</comment>